<feature type="region of interest" description="Disordered" evidence="17">
    <location>
        <begin position="43"/>
        <end position="64"/>
    </location>
</feature>
<protein>
    <recommendedName>
        <fullName evidence="14">Intraflagellar transport protein 88 homolog</fullName>
    </recommendedName>
    <alternativeName>
        <fullName evidence="15">Tetratricopeptide repeat protein 10</fullName>
    </alternativeName>
</protein>
<dbReference type="RefSeq" id="XP_009064301.1">
    <property type="nucleotide sequence ID" value="XM_009066053.1"/>
</dbReference>
<evidence type="ECO:0000256" key="17">
    <source>
        <dbReference type="SAM" id="MobiDB-lite"/>
    </source>
</evidence>
<evidence type="ECO:0000256" key="6">
    <source>
        <dbReference type="ARBA" id="ARBA00022794"/>
    </source>
</evidence>
<evidence type="ECO:0000256" key="9">
    <source>
        <dbReference type="ARBA" id="ARBA00023069"/>
    </source>
</evidence>
<dbReference type="GO" id="GO:1902017">
    <property type="term" value="P:regulation of cilium assembly"/>
    <property type="evidence" value="ECO:0007669"/>
    <property type="project" value="UniProtKB-ARBA"/>
</dbReference>
<name>V3ZVG1_LOTGI</name>
<dbReference type="PROSITE" id="PS50005">
    <property type="entry name" value="TPR"/>
    <property type="match status" value="5"/>
</dbReference>
<organism evidence="18 19">
    <name type="scientific">Lottia gigantea</name>
    <name type="common">Giant owl limpet</name>
    <dbReference type="NCBI Taxonomy" id="225164"/>
    <lineage>
        <taxon>Eukaryota</taxon>
        <taxon>Metazoa</taxon>
        <taxon>Spiralia</taxon>
        <taxon>Lophotrochozoa</taxon>
        <taxon>Mollusca</taxon>
        <taxon>Gastropoda</taxon>
        <taxon>Patellogastropoda</taxon>
        <taxon>Lottioidea</taxon>
        <taxon>Lottiidae</taxon>
        <taxon>Lottia</taxon>
    </lineage>
</organism>
<dbReference type="GO" id="GO:0005814">
    <property type="term" value="C:centriole"/>
    <property type="evidence" value="ECO:0007669"/>
    <property type="project" value="UniProtKB-SubCell"/>
</dbReference>
<comment type="subcellular location">
    <subcellularLocation>
        <location evidence="3">Cell projection</location>
        <location evidence="3">Cilium</location>
        <location evidence="3">Flagellum</location>
    </subcellularLocation>
    <subcellularLocation>
        <location evidence="2">Cytoplasm</location>
        <location evidence="2">Cytoskeleton</location>
        <location evidence="2">Cilium basal body</location>
    </subcellularLocation>
    <subcellularLocation>
        <location evidence="1">Cytoplasm</location>
        <location evidence="1">Cytoskeleton</location>
        <location evidence="1">Microtubule organizing center</location>
        <location evidence="1">Centrosome</location>
        <location evidence="1">Centriole</location>
    </subcellularLocation>
</comment>
<reference evidence="18 19" key="1">
    <citation type="journal article" date="2013" name="Nature">
        <title>Insights into bilaterian evolution from three spiralian genomes.</title>
        <authorList>
            <person name="Simakov O."/>
            <person name="Marletaz F."/>
            <person name="Cho S.J."/>
            <person name="Edsinger-Gonzales E."/>
            <person name="Havlak P."/>
            <person name="Hellsten U."/>
            <person name="Kuo D.H."/>
            <person name="Larsson T."/>
            <person name="Lv J."/>
            <person name="Arendt D."/>
            <person name="Savage R."/>
            <person name="Osoegawa K."/>
            <person name="de Jong P."/>
            <person name="Grimwood J."/>
            <person name="Chapman J.A."/>
            <person name="Shapiro H."/>
            <person name="Aerts A."/>
            <person name="Otillar R.P."/>
            <person name="Terry A.Y."/>
            <person name="Boore J.L."/>
            <person name="Grigoriev I.V."/>
            <person name="Lindberg D.R."/>
            <person name="Seaver E.C."/>
            <person name="Weisblat D.A."/>
            <person name="Putnam N.H."/>
            <person name="Rokhsar D.S."/>
        </authorList>
    </citation>
    <scope>NUCLEOTIDE SEQUENCE [LARGE SCALE GENOMIC DNA]</scope>
</reference>
<evidence type="ECO:0000256" key="15">
    <source>
        <dbReference type="ARBA" id="ARBA00081144"/>
    </source>
</evidence>
<dbReference type="AlphaFoldDB" id="V3ZVG1"/>
<evidence type="ECO:0000256" key="5">
    <source>
        <dbReference type="ARBA" id="ARBA00022737"/>
    </source>
</evidence>
<evidence type="ECO:0000313" key="18">
    <source>
        <dbReference type="EMBL" id="ESO84911.1"/>
    </source>
</evidence>
<dbReference type="Pfam" id="PF13432">
    <property type="entry name" value="TPR_16"/>
    <property type="match status" value="1"/>
</dbReference>
<feature type="repeat" description="TPR" evidence="16">
    <location>
        <begin position="586"/>
        <end position="619"/>
    </location>
</feature>
<dbReference type="OMA" id="RIKIMHN"/>
<feature type="compositionally biased region" description="Acidic residues" evidence="17">
    <location>
        <begin position="803"/>
        <end position="818"/>
    </location>
</feature>
<dbReference type="GO" id="GO:0097546">
    <property type="term" value="C:ciliary base"/>
    <property type="evidence" value="ECO:0007669"/>
    <property type="project" value="TreeGrafter"/>
</dbReference>
<comment type="function">
    <text evidence="12">Positively regulates primary cilium biogenesis. Also involved in autophagy since it is required for trafficking of ATG16L and the expansion of the autophagic compartment.</text>
</comment>
<dbReference type="SUPFAM" id="SSF48452">
    <property type="entry name" value="TPR-like"/>
    <property type="match status" value="3"/>
</dbReference>
<evidence type="ECO:0000313" key="19">
    <source>
        <dbReference type="Proteomes" id="UP000030746"/>
    </source>
</evidence>
<dbReference type="GO" id="GO:0019894">
    <property type="term" value="F:kinesin binding"/>
    <property type="evidence" value="ECO:0007669"/>
    <property type="project" value="TreeGrafter"/>
</dbReference>
<dbReference type="FunFam" id="1.25.40.10:FF:000106">
    <property type="entry name" value="Intraflagellar transport 88 homolog (Chlamydomonas)"/>
    <property type="match status" value="1"/>
</dbReference>
<evidence type="ECO:0000256" key="16">
    <source>
        <dbReference type="PROSITE-ProRule" id="PRU00339"/>
    </source>
</evidence>
<dbReference type="KEGG" id="lgi:LOTGIDRAFT_131165"/>
<dbReference type="InterPro" id="IPR011990">
    <property type="entry name" value="TPR-like_helical_dom_sf"/>
</dbReference>
<dbReference type="InterPro" id="IPR006597">
    <property type="entry name" value="Sel1-like"/>
</dbReference>
<feature type="repeat" description="TPR" evidence="16">
    <location>
        <begin position="484"/>
        <end position="517"/>
    </location>
</feature>
<evidence type="ECO:0000256" key="11">
    <source>
        <dbReference type="ARBA" id="ARBA00023273"/>
    </source>
</evidence>
<evidence type="ECO:0000256" key="3">
    <source>
        <dbReference type="ARBA" id="ARBA00004230"/>
    </source>
</evidence>
<keyword evidence="8" id="KW-0282">Flagellum</keyword>
<dbReference type="OrthoDB" id="1926212at2759"/>
<feature type="repeat" description="TPR" evidence="16">
    <location>
        <begin position="232"/>
        <end position="265"/>
    </location>
</feature>
<dbReference type="GO" id="GO:0097730">
    <property type="term" value="C:non-motile cilium"/>
    <property type="evidence" value="ECO:0007669"/>
    <property type="project" value="TreeGrafter"/>
</dbReference>
<dbReference type="Pfam" id="PF13181">
    <property type="entry name" value="TPR_8"/>
    <property type="match status" value="1"/>
</dbReference>
<sequence length="818" mass="92591">MEHVHLAGDEEDDMYSGFNDYSATLDTEDLMHDESFQKAVLRTSHGRRPPPTGKFVGAQSGRMPTAARGRVALPSSMGRPITGAVPADGAARPMTAVRAAGYTSAGNRGVGFDPMNAGKGPAPPLEPKPEDSPEEKIKQLEKSVNKLIEESCFANSRGELQLALEKGKEAGRKERLLVRQREQQSMGDSINLDLTYSVLFNLANQYAANEMYAEALNTYQVIVKNRMFSNAGRLKVNMGNIYFKQKNYPKAVKYYRMALDQVPNTHKEMRTKIMQNIGIVFVKMGQYHEAITSFEHIMSESPNFKTGFNLILCYFALGDREKMRRGFQKLLAVDLKLDDQDKYISQNDDKQNNLVVEVIKNDALRKIEREKKYEAERCLKSAVKIISPAIENSFSEGYDQCIEQVKNSQFVDMSHDLEIDKAIMFLKEKDFQQAIETLKSFEKKDSKVASTAATNLSFLYFLESDLQQADKYAELAMTADRYNPSALVNKGNVYYQRNDFEKAREMFKEAIANDSSCVEALYNLGLSNKKLTRLEEALDCFYKLHAIMRNSPQVLYQIADIYDQMEDTAQATEWFLQLIGVVPSDASVLARMGELYDAEGDKSQAFQYFYDSYRYFPSNIPVIEWLGAYYIDSQFCEKAVHYFERAAIVQPNQVKWQLMIASCHRRSGNYQQALETYKQIHRRFPDNVECLKFLVRLCTDLGLKDAQEYATKLKKAEKAKELKEQRATSGTRRGSGRDRDGSAGRGSARGQRTNSGRTRGTIPDGDDDGFGNSQRDVDASYADPLGPQMERPKTAAARRNPNDDEFGDEELGDDLLPE</sequence>
<dbReference type="GO" id="GO:0005829">
    <property type="term" value="C:cytosol"/>
    <property type="evidence" value="ECO:0007669"/>
    <property type="project" value="UniProtKB-ARBA"/>
</dbReference>
<dbReference type="STRING" id="225164.V3ZVG1"/>
<dbReference type="GO" id="GO:0031514">
    <property type="term" value="C:motile cilium"/>
    <property type="evidence" value="ECO:0007669"/>
    <property type="project" value="UniProtKB-SubCell"/>
</dbReference>
<dbReference type="GeneID" id="20233162"/>
<dbReference type="EMBL" id="KB203357">
    <property type="protein sequence ID" value="ESO84911.1"/>
    <property type="molecule type" value="Genomic_DNA"/>
</dbReference>
<dbReference type="GO" id="GO:0097542">
    <property type="term" value="C:ciliary tip"/>
    <property type="evidence" value="ECO:0007669"/>
    <property type="project" value="UniProtKB-ARBA"/>
</dbReference>
<evidence type="ECO:0000256" key="7">
    <source>
        <dbReference type="ARBA" id="ARBA00022803"/>
    </source>
</evidence>
<dbReference type="Pfam" id="PF13424">
    <property type="entry name" value="TPR_12"/>
    <property type="match status" value="1"/>
</dbReference>
<keyword evidence="9" id="KW-0969">Cilium</keyword>
<dbReference type="Gene3D" id="1.25.40.10">
    <property type="entry name" value="Tetratricopeptide repeat domain"/>
    <property type="match status" value="3"/>
</dbReference>
<dbReference type="SMART" id="SM00028">
    <property type="entry name" value="TPR"/>
    <property type="match status" value="10"/>
</dbReference>
<dbReference type="InterPro" id="IPR019734">
    <property type="entry name" value="TPR_rpt"/>
</dbReference>
<dbReference type="CTD" id="20233162"/>
<gene>
    <name evidence="18" type="ORF">LOTGIDRAFT_131165</name>
</gene>
<dbReference type="Pfam" id="PF13414">
    <property type="entry name" value="TPR_11"/>
    <property type="match status" value="1"/>
</dbReference>
<keyword evidence="19" id="KW-1185">Reference proteome</keyword>
<proteinExistence type="predicted"/>
<keyword evidence="4" id="KW-0963">Cytoplasm</keyword>
<dbReference type="PANTHER" id="PTHR44117:SF1">
    <property type="entry name" value="INTRAFLAGELLAR TRANSPORT PROTEIN 88 HOMOLOG"/>
    <property type="match status" value="1"/>
</dbReference>
<dbReference type="HOGENOM" id="CLU_010738_1_0_1"/>
<evidence type="ECO:0000256" key="10">
    <source>
        <dbReference type="ARBA" id="ARBA00023212"/>
    </source>
</evidence>
<dbReference type="Proteomes" id="UP000030746">
    <property type="component" value="Unassembled WGS sequence"/>
</dbReference>
<keyword evidence="6" id="KW-0970">Cilium biogenesis/degradation</keyword>
<evidence type="ECO:0000256" key="13">
    <source>
        <dbReference type="ARBA" id="ARBA00062040"/>
    </source>
</evidence>
<feature type="compositionally biased region" description="Basic and acidic residues" evidence="17">
    <location>
        <begin position="716"/>
        <end position="726"/>
    </location>
</feature>
<feature type="repeat" description="TPR" evidence="16">
    <location>
        <begin position="271"/>
        <end position="304"/>
    </location>
</feature>
<dbReference type="FunFam" id="1.25.40.10:FF:000135">
    <property type="entry name" value="intraflagellar transport protein 88 homolog isoform X1"/>
    <property type="match status" value="1"/>
</dbReference>
<dbReference type="GO" id="GO:1905515">
    <property type="term" value="P:non-motile cilium assembly"/>
    <property type="evidence" value="ECO:0007669"/>
    <property type="project" value="TreeGrafter"/>
</dbReference>
<feature type="region of interest" description="Disordered" evidence="17">
    <location>
        <begin position="105"/>
        <end position="133"/>
    </location>
</feature>
<dbReference type="SMART" id="SM00671">
    <property type="entry name" value="SEL1"/>
    <property type="match status" value="3"/>
</dbReference>
<keyword evidence="11" id="KW-0966">Cell projection</keyword>
<evidence type="ECO:0000256" key="4">
    <source>
        <dbReference type="ARBA" id="ARBA00022490"/>
    </source>
</evidence>
<keyword evidence="7 16" id="KW-0802">TPR repeat</keyword>
<evidence type="ECO:0000256" key="1">
    <source>
        <dbReference type="ARBA" id="ARBA00004114"/>
    </source>
</evidence>
<dbReference type="GO" id="GO:0032991">
    <property type="term" value="C:protein-containing complex"/>
    <property type="evidence" value="ECO:0007669"/>
    <property type="project" value="UniProtKB-ARBA"/>
</dbReference>
<dbReference type="PANTHER" id="PTHR44117">
    <property type="entry name" value="INTRAFLAGELLAR TRANSPORT PROTEIN 88 HOMOLOG"/>
    <property type="match status" value="1"/>
</dbReference>
<feature type="region of interest" description="Disordered" evidence="17">
    <location>
        <begin position="716"/>
        <end position="818"/>
    </location>
</feature>
<feature type="repeat" description="TPR" evidence="16">
    <location>
        <begin position="552"/>
        <end position="585"/>
    </location>
</feature>
<evidence type="ECO:0000256" key="2">
    <source>
        <dbReference type="ARBA" id="ARBA00004120"/>
    </source>
</evidence>
<evidence type="ECO:0000256" key="12">
    <source>
        <dbReference type="ARBA" id="ARBA00059531"/>
    </source>
</evidence>
<keyword evidence="5" id="KW-0677">Repeat</keyword>
<dbReference type="GO" id="GO:0042073">
    <property type="term" value="P:intraciliary transport"/>
    <property type="evidence" value="ECO:0007669"/>
    <property type="project" value="TreeGrafter"/>
</dbReference>
<evidence type="ECO:0000256" key="14">
    <source>
        <dbReference type="ARBA" id="ARBA00071484"/>
    </source>
</evidence>
<keyword evidence="10" id="KW-0206">Cytoskeleton</keyword>
<dbReference type="GO" id="GO:0036064">
    <property type="term" value="C:ciliary basal body"/>
    <property type="evidence" value="ECO:0007669"/>
    <property type="project" value="UniProtKB-ARBA"/>
</dbReference>
<evidence type="ECO:0000256" key="8">
    <source>
        <dbReference type="ARBA" id="ARBA00022846"/>
    </source>
</evidence>
<accession>V3ZVG1</accession>
<comment type="subunit">
    <text evidence="13">Component of the IFT complex B, at least composed of IFT20, IFT22, IFT25, IFT27, IFT46, IFT52, TRAF3IP1/IFT54, IFT57, IFT74, IFT80, IFT81, and IFT88. Interacts with IFT20, IFT22, IFT25, IFT27, IFT52, TRAF3IP1, IFT74, IFT80 and IFT81. Interacts with IFT172. Interacts with IFT57. Interacts with IFT46. Interacts with IFT70B. Interacts with C2CD3. Interacts with ENTR1 (via N-terminus). Interacts with LRRC56. Interacts with DZIP1. Interacts with CCDC38. Interacts with CCDC146. Interacts with CFAP53.</text>
</comment>